<gene>
    <name evidence="2" type="ORF">RCOM_2071820</name>
</gene>
<evidence type="ECO:0000256" key="1">
    <source>
        <dbReference type="SAM" id="Phobius"/>
    </source>
</evidence>
<feature type="transmembrane region" description="Helical" evidence="1">
    <location>
        <begin position="77"/>
        <end position="99"/>
    </location>
</feature>
<feature type="transmembrane region" description="Helical" evidence="1">
    <location>
        <begin position="28"/>
        <end position="56"/>
    </location>
</feature>
<dbReference type="Proteomes" id="UP000008311">
    <property type="component" value="Unassembled WGS sequence"/>
</dbReference>
<keyword evidence="1" id="KW-0472">Membrane</keyword>
<feature type="transmembrane region" description="Helical" evidence="1">
    <location>
        <begin position="144"/>
        <end position="164"/>
    </location>
</feature>
<protein>
    <submittedName>
        <fullName evidence="2">Uncharacterized protein</fullName>
    </submittedName>
</protein>
<feature type="non-terminal residue" evidence="2">
    <location>
        <position position="176"/>
    </location>
</feature>
<sequence length="176" mass="18401">MALIGAAIAAAVLRNTQSWPLTLTIIVLVGLVTAVLLQLVGGGYVSQLVATFNAFIDEMNRRSGAVGPRIAPLVTTQVSGLLGFGAVASTTAALLLARWWQAMLYNPGGFRGEFHQLRLPLPLAATLVAIGLGLSGLGSEFRFWALMCTVPFFVAGFALLHGLVGLKGWGRGALIA</sequence>
<evidence type="ECO:0000313" key="3">
    <source>
        <dbReference type="Proteomes" id="UP000008311"/>
    </source>
</evidence>
<feature type="transmembrane region" description="Helical" evidence="1">
    <location>
        <begin position="119"/>
        <end position="137"/>
    </location>
</feature>
<keyword evidence="1" id="KW-1133">Transmembrane helix</keyword>
<keyword evidence="3" id="KW-1185">Reference proteome</keyword>
<dbReference type="InParanoid" id="B9TLS5"/>
<keyword evidence="1" id="KW-0812">Transmembrane</keyword>
<dbReference type="EMBL" id="EQ987382">
    <property type="protein sequence ID" value="EEF23190.1"/>
    <property type="molecule type" value="Genomic_DNA"/>
</dbReference>
<evidence type="ECO:0000313" key="2">
    <source>
        <dbReference type="EMBL" id="EEF23190.1"/>
    </source>
</evidence>
<name>B9TLS5_RICCO</name>
<proteinExistence type="predicted"/>
<dbReference type="AlphaFoldDB" id="B9TLS5"/>
<accession>B9TLS5</accession>
<reference evidence="3" key="1">
    <citation type="journal article" date="2010" name="Nat. Biotechnol.">
        <title>Draft genome sequence of the oilseed species Ricinus communis.</title>
        <authorList>
            <person name="Chan A.P."/>
            <person name="Crabtree J."/>
            <person name="Zhao Q."/>
            <person name="Lorenzi H."/>
            <person name="Orvis J."/>
            <person name="Puiu D."/>
            <person name="Melake-Berhan A."/>
            <person name="Jones K.M."/>
            <person name="Redman J."/>
            <person name="Chen G."/>
            <person name="Cahoon E.B."/>
            <person name="Gedil M."/>
            <person name="Stanke M."/>
            <person name="Haas B.J."/>
            <person name="Wortman J.R."/>
            <person name="Fraser-Liggett C.M."/>
            <person name="Ravel J."/>
            <person name="Rabinowicz P.D."/>
        </authorList>
    </citation>
    <scope>NUCLEOTIDE SEQUENCE [LARGE SCALE GENOMIC DNA]</scope>
    <source>
        <strain evidence="3">cv. Hale</strain>
    </source>
</reference>
<organism evidence="2 3">
    <name type="scientific">Ricinus communis</name>
    <name type="common">Castor bean</name>
    <dbReference type="NCBI Taxonomy" id="3988"/>
    <lineage>
        <taxon>Eukaryota</taxon>
        <taxon>Viridiplantae</taxon>
        <taxon>Streptophyta</taxon>
        <taxon>Embryophyta</taxon>
        <taxon>Tracheophyta</taxon>
        <taxon>Spermatophyta</taxon>
        <taxon>Magnoliopsida</taxon>
        <taxon>eudicotyledons</taxon>
        <taxon>Gunneridae</taxon>
        <taxon>Pentapetalae</taxon>
        <taxon>rosids</taxon>
        <taxon>fabids</taxon>
        <taxon>Malpighiales</taxon>
        <taxon>Euphorbiaceae</taxon>
        <taxon>Acalyphoideae</taxon>
        <taxon>Acalypheae</taxon>
        <taxon>Ricinus</taxon>
    </lineage>
</organism>